<protein>
    <recommendedName>
        <fullName evidence="3">Pre-mRNA-splicing factor SLU7</fullName>
    </recommendedName>
</protein>
<reference evidence="1" key="1">
    <citation type="submission" date="2020-01" db="EMBL/GenBank/DDBJ databases">
        <authorList>
            <person name="Mishra B."/>
        </authorList>
    </citation>
    <scope>NUCLEOTIDE SEQUENCE [LARGE SCALE GENOMIC DNA]</scope>
</reference>
<dbReference type="Proteomes" id="UP000467841">
    <property type="component" value="Unassembled WGS sequence"/>
</dbReference>
<organism evidence="1 2">
    <name type="scientific">Microthlaspi erraticum</name>
    <dbReference type="NCBI Taxonomy" id="1685480"/>
    <lineage>
        <taxon>Eukaryota</taxon>
        <taxon>Viridiplantae</taxon>
        <taxon>Streptophyta</taxon>
        <taxon>Embryophyta</taxon>
        <taxon>Tracheophyta</taxon>
        <taxon>Spermatophyta</taxon>
        <taxon>Magnoliopsida</taxon>
        <taxon>eudicotyledons</taxon>
        <taxon>Gunneridae</taxon>
        <taxon>Pentapetalae</taxon>
        <taxon>rosids</taxon>
        <taxon>malvids</taxon>
        <taxon>Brassicales</taxon>
        <taxon>Brassicaceae</taxon>
        <taxon>Coluteocarpeae</taxon>
        <taxon>Microthlaspi</taxon>
    </lineage>
</organism>
<gene>
    <name evidence="1" type="ORF">MERR_LOCUS41918</name>
</gene>
<comment type="caution">
    <text evidence="1">The sequence shown here is derived from an EMBL/GenBank/DDBJ whole genome shotgun (WGS) entry which is preliminary data.</text>
</comment>
<evidence type="ECO:0000313" key="1">
    <source>
        <dbReference type="EMBL" id="CAA7054682.1"/>
    </source>
</evidence>
<dbReference type="EMBL" id="CACVBM020001584">
    <property type="protein sequence ID" value="CAA7054682.1"/>
    <property type="molecule type" value="Genomic_DNA"/>
</dbReference>
<evidence type="ECO:0000313" key="2">
    <source>
        <dbReference type="Proteomes" id="UP000467841"/>
    </source>
</evidence>
<proteinExistence type="predicted"/>
<evidence type="ECO:0008006" key="3">
    <source>
        <dbReference type="Google" id="ProtNLM"/>
    </source>
</evidence>
<dbReference type="AlphaFoldDB" id="A0A6D2KRV2"/>
<accession>A0A6D2KRV2</accession>
<sequence>MERPRKVGAKYRNQLLIPSPDKIRKNVEEGYAAKRDHWKDFDSTRMNNQVVETYEAQEKARLSFLGRRLLAADNEDFDSHFEQTPQRHVPPASFRNRRTLPSTFSTLTQTRILMTIFTLRLKRTILAKSYKVFSENLKKEVERYWKIDEIDHVRDKEIKKDLEN</sequence>
<name>A0A6D2KRV2_9BRAS</name>
<keyword evidence="2" id="KW-1185">Reference proteome</keyword>